<dbReference type="AlphaFoldDB" id="A0A344TL23"/>
<evidence type="ECO:0000313" key="4">
    <source>
        <dbReference type="Proteomes" id="UP000251993"/>
    </source>
</evidence>
<dbReference type="PANTHER" id="PTHR15337">
    <property type="entry name" value="ANTERIOR GRADIENT PROTEIN-RELATED"/>
    <property type="match status" value="1"/>
</dbReference>
<keyword evidence="1" id="KW-0732">Signal</keyword>
<dbReference type="EMBL" id="CP030850">
    <property type="protein sequence ID" value="AXE19344.1"/>
    <property type="molecule type" value="Genomic_DNA"/>
</dbReference>
<protein>
    <submittedName>
        <fullName evidence="3">Thioredoxin</fullName>
    </submittedName>
</protein>
<feature type="domain" description="Thioredoxin" evidence="2">
    <location>
        <begin position="14"/>
        <end position="154"/>
    </location>
</feature>
<dbReference type="InterPro" id="IPR051099">
    <property type="entry name" value="AGR/TXD"/>
</dbReference>
<evidence type="ECO:0000256" key="1">
    <source>
        <dbReference type="ARBA" id="ARBA00022729"/>
    </source>
</evidence>
<dbReference type="RefSeq" id="WP_114068127.1">
    <property type="nucleotide sequence ID" value="NZ_CP030850.1"/>
</dbReference>
<dbReference type="Proteomes" id="UP000251993">
    <property type="component" value="Chromosome"/>
</dbReference>
<dbReference type="KEGG" id="run:DR864_17125"/>
<sequence length="154" mass="18145">MKKGILLLIFAWFGLYTTQVEAQTLQWTSFEHLNDSLRKERRPLLIFIHTDWCKYCKMMELKTFTEPELVKVLNSQFYCLDLNAEDARTILFLNKKYKFKPTGVNTGVHELAELLGTDKGRLTYPTTVFFDQHLQLQNRMVGAVEAKQLQQFFE</sequence>
<dbReference type="InterPro" id="IPR013766">
    <property type="entry name" value="Thioredoxin_domain"/>
</dbReference>
<organism evidence="3 4">
    <name type="scientific">Runella rosea</name>
    <dbReference type="NCBI Taxonomy" id="2259595"/>
    <lineage>
        <taxon>Bacteria</taxon>
        <taxon>Pseudomonadati</taxon>
        <taxon>Bacteroidota</taxon>
        <taxon>Cytophagia</taxon>
        <taxon>Cytophagales</taxon>
        <taxon>Spirosomataceae</taxon>
        <taxon>Runella</taxon>
    </lineage>
</organism>
<dbReference type="Gene3D" id="3.40.30.10">
    <property type="entry name" value="Glutaredoxin"/>
    <property type="match status" value="1"/>
</dbReference>
<reference evidence="3 4" key="1">
    <citation type="submission" date="2018-07" db="EMBL/GenBank/DDBJ databases">
        <title>Genome sequencing of Runella.</title>
        <authorList>
            <person name="Baek M.-G."/>
            <person name="Yi H."/>
        </authorList>
    </citation>
    <scope>NUCLEOTIDE SEQUENCE [LARGE SCALE GENOMIC DNA]</scope>
    <source>
        <strain evidence="3 4">HYN0085</strain>
    </source>
</reference>
<evidence type="ECO:0000259" key="2">
    <source>
        <dbReference type="PROSITE" id="PS51352"/>
    </source>
</evidence>
<dbReference type="PANTHER" id="PTHR15337:SF11">
    <property type="entry name" value="THIOREDOXIN DOMAIN-CONTAINING PROTEIN"/>
    <property type="match status" value="1"/>
</dbReference>
<name>A0A344TL23_9BACT</name>
<accession>A0A344TL23</accession>
<gene>
    <name evidence="3" type="ORF">DR864_17125</name>
</gene>
<dbReference type="Pfam" id="PF13899">
    <property type="entry name" value="Thioredoxin_7"/>
    <property type="match status" value="1"/>
</dbReference>
<dbReference type="InterPro" id="IPR036249">
    <property type="entry name" value="Thioredoxin-like_sf"/>
</dbReference>
<dbReference type="SUPFAM" id="SSF52833">
    <property type="entry name" value="Thioredoxin-like"/>
    <property type="match status" value="1"/>
</dbReference>
<dbReference type="PROSITE" id="PS51352">
    <property type="entry name" value="THIOREDOXIN_2"/>
    <property type="match status" value="1"/>
</dbReference>
<dbReference type="OrthoDB" id="9811036at2"/>
<evidence type="ECO:0000313" key="3">
    <source>
        <dbReference type="EMBL" id="AXE19344.1"/>
    </source>
</evidence>
<proteinExistence type="predicted"/>
<keyword evidence="4" id="KW-1185">Reference proteome</keyword>